<proteinExistence type="predicted"/>
<gene>
    <name evidence="1" type="ORF">A0H76_845</name>
</gene>
<dbReference type="SUPFAM" id="SSF143113">
    <property type="entry name" value="NAP-like"/>
    <property type="match status" value="1"/>
</dbReference>
<reference evidence="1 2" key="1">
    <citation type="journal article" date="2017" name="Environ. Microbiol.">
        <title>Decay of the glycolytic pathway and adaptation to intranuclear parasitism within Enterocytozoonidae microsporidia.</title>
        <authorList>
            <person name="Wiredu Boakye D."/>
            <person name="Jaroenlak P."/>
            <person name="Prachumwat A."/>
            <person name="Williams T.A."/>
            <person name="Bateman K.S."/>
            <person name="Itsathitphaisarn O."/>
            <person name="Sritunyalucksana K."/>
            <person name="Paszkiewicz K.H."/>
            <person name="Moore K.A."/>
            <person name="Stentiford G.D."/>
            <person name="Williams B.A."/>
        </authorList>
    </citation>
    <scope>NUCLEOTIDE SEQUENCE [LARGE SCALE GENOMIC DNA]</scope>
    <source>
        <strain evidence="2">canceri</strain>
    </source>
</reference>
<protein>
    <submittedName>
        <fullName evidence="1">Uncharacterized protein</fullName>
    </submittedName>
</protein>
<accession>A0A1X0Q6L1</accession>
<dbReference type="AlphaFoldDB" id="A0A1X0Q6L1"/>
<dbReference type="EMBL" id="LTAI01001422">
    <property type="protein sequence ID" value="ORD95396.1"/>
    <property type="molecule type" value="Genomic_DNA"/>
</dbReference>
<dbReference type="InterPro" id="IPR037231">
    <property type="entry name" value="NAP-like_sf"/>
</dbReference>
<dbReference type="VEuPathDB" id="MicrosporidiaDB:A0H76_845"/>
<dbReference type="VEuPathDB" id="MicrosporidiaDB:HERIO_92"/>
<name>A0A1X0Q6L1_9MICR</name>
<sequence>MEKENNLYSKIQEEHRKVENKYSKHMYEEFNLKLKYQNLMEPFLKERDTAIRSLTKKQRIFLFEKITGKFSEFLSLLPTYTHEDIEYYDMYFINMLKVTLLENFKAKVELELFENPYIENTKLVRIFCLVDNKNQFDKINYKEGVEKCDLFNFFEERKAIDLSYFNLIYDLYLDLGDGISLE</sequence>
<dbReference type="Proteomes" id="UP000192501">
    <property type="component" value="Unassembled WGS sequence"/>
</dbReference>
<organism evidence="1 2">
    <name type="scientific">Hepatospora eriocheir</name>
    <dbReference type="NCBI Taxonomy" id="1081669"/>
    <lineage>
        <taxon>Eukaryota</taxon>
        <taxon>Fungi</taxon>
        <taxon>Fungi incertae sedis</taxon>
        <taxon>Microsporidia</taxon>
        <taxon>Hepatosporidae</taxon>
        <taxon>Hepatospora</taxon>
    </lineage>
</organism>
<evidence type="ECO:0000313" key="1">
    <source>
        <dbReference type="EMBL" id="ORD95396.1"/>
    </source>
</evidence>
<evidence type="ECO:0000313" key="2">
    <source>
        <dbReference type="Proteomes" id="UP000192501"/>
    </source>
</evidence>
<comment type="caution">
    <text evidence="1">The sequence shown here is derived from an EMBL/GenBank/DDBJ whole genome shotgun (WGS) entry which is preliminary data.</text>
</comment>